<dbReference type="Proteomes" id="UP000646579">
    <property type="component" value="Unassembled WGS sequence"/>
</dbReference>
<dbReference type="PANTHER" id="PTHR12526">
    <property type="entry name" value="GLYCOSYLTRANSFERASE"/>
    <property type="match status" value="1"/>
</dbReference>
<dbReference type="EMBL" id="BMZE01000003">
    <property type="protein sequence ID" value="GHA32612.1"/>
    <property type="molecule type" value="Genomic_DNA"/>
</dbReference>
<proteinExistence type="predicted"/>
<organism evidence="2 3">
    <name type="scientific">Devosia pacifica</name>
    <dbReference type="NCBI Taxonomy" id="1335967"/>
    <lineage>
        <taxon>Bacteria</taxon>
        <taxon>Pseudomonadati</taxon>
        <taxon>Pseudomonadota</taxon>
        <taxon>Alphaproteobacteria</taxon>
        <taxon>Hyphomicrobiales</taxon>
        <taxon>Devosiaceae</taxon>
        <taxon>Devosia</taxon>
    </lineage>
</organism>
<dbReference type="CDD" id="cd03801">
    <property type="entry name" value="GT4_PimA-like"/>
    <property type="match status" value="1"/>
</dbReference>
<dbReference type="InterPro" id="IPR001296">
    <property type="entry name" value="Glyco_trans_1"/>
</dbReference>
<reference evidence="2" key="1">
    <citation type="journal article" date="2014" name="Int. J. Syst. Evol. Microbiol.">
        <title>Complete genome sequence of Corynebacterium casei LMG S-19264T (=DSM 44701T), isolated from a smear-ripened cheese.</title>
        <authorList>
            <consortium name="US DOE Joint Genome Institute (JGI-PGF)"/>
            <person name="Walter F."/>
            <person name="Albersmeier A."/>
            <person name="Kalinowski J."/>
            <person name="Ruckert C."/>
        </authorList>
    </citation>
    <scope>NUCLEOTIDE SEQUENCE</scope>
    <source>
        <strain evidence="2">KCTC 32437</strain>
    </source>
</reference>
<sequence length="357" mass="39161">MRVGVATVYTPGIFGGAEFHAENLIDAIRDAGHMVHRIALPFQYDPPEASGRALELCEKVDFSRYGGGQIDTLICLKFPSYVIGHPNKRVWLLHQHRAAYDLYDTIFGWKRGRATTDAVRKRIIAADNKALGALPTVFTNAGRVSERLKRYNDIDSTPLYHPPPDAGIISSKPALPYIFVPSRLEVLKRQDLLLKALARTKQPIQAIFAGAGSMQRQFEELAKGLELMDRVKFLGAIPRAEMLELYANAAAVFFGPVDEDYGYITLEAMLAHKPVITCTDSGGPLEFVIDGETGVISEPQPADLADALDRLMADPARAAEMGENGYQRYRALDISWNNVVETLLAPQPALATAAGAP</sequence>
<dbReference type="RefSeq" id="WP_189426611.1">
    <property type="nucleotide sequence ID" value="NZ_BMZE01000003.1"/>
</dbReference>
<accession>A0A918SCS0</accession>
<evidence type="ECO:0000313" key="3">
    <source>
        <dbReference type="Proteomes" id="UP000646579"/>
    </source>
</evidence>
<name>A0A918SCS0_9HYPH</name>
<keyword evidence="3" id="KW-1185">Reference proteome</keyword>
<dbReference type="PANTHER" id="PTHR12526:SF635">
    <property type="entry name" value="GLYCOSYL TRANSFERASE GROUP 1"/>
    <property type="match status" value="1"/>
</dbReference>
<evidence type="ECO:0000259" key="1">
    <source>
        <dbReference type="Pfam" id="PF00534"/>
    </source>
</evidence>
<protein>
    <submittedName>
        <fullName evidence="2">Glycosyl transferase family 1</fullName>
    </submittedName>
</protein>
<comment type="caution">
    <text evidence="2">The sequence shown here is derived from an EMBL/GenBank/DDBJ whole genome shotgun (WGS) entry which is preliminary data.</text>
</comment>
<keyword evidence="2" id="KW-0808">Transferase</keyword>
<dbReference type="Gene3D" id="3.40.50.2000">
    <property type="entry name" value="Glycogen Phosphorylase B"/>
    <property type="match status" value="1"/>
</dbReference>
<dbReference type="Pfam" id="PF00534">
    <property type="entry name" value="Glycos_transf_1"/>
    <property type="match status" value="1"/>
</dbReference>
<gene>
    <name evidence="2" type="ORF">GCM10007989_30910</name>
</gene>
<dbReference type="AlphaFoldDB" id="A0A918SCS0"/>
<dbReference type="SUPFAM" id="SSF53756">
    <property type="entry name" value="UDP-Glycosyltransferase/glycogen phosphorylase"/>
    <property type="match status" value="1"/>
</dbReference>
<evidence type="ECO:0000313" key="2">
    <source>
        <dbReference type="EMBL" id="GHA32612.1"/>
    </source>
</evidence>
<reference evidence="2" key="2">
    <citation type="submission" date="2020-09" db="EMBL/GenBank/DDBJ databases">
        <authorList>
            <person name="Sun Q."/>
            <person name="Kim S."/>
        </authorList>
    </citation>
    <scope>NUCLEOTIDE SEQUENCE</scope>
    <source>
        <strain evidence="2">KCTC 32437</strain>
    </source>
</reference>
<dbReference type="GO" id="GO:0016757">
    <property type="term" value="F:glycosyltransferase activity"/>
    <property type="evidence" value="ECO:0007669"/>
    <property type="project" value="InterPro"/>
</dbReference>
<feature type="domain" description="Glycosyl transferase family 1" evidence="1">
    <location>
        <begin position="176"/>
        <end position="328"/>
    </location>
</feature>